<dbReference type="GO" id="GO:0016020">
    <property type="term" value="C:membrane"/>
    <property type="evidence" value="ECO:0007669"/>
    <property type="project" value="InterPro"/>
</dbReference>
<accession>A0A2C9D2D7</accession>
<protein>
    <submittedName>
        <fullName evidence="3">Nitrate/nitrite sensor protein NarQ</fullName>
    </submittedName>
</protein>
<dbReference type="SMART" id="SM00304">
    <property type="entry name" value="HAMP"/>
    <property type="match status" value="1"/>
</dbReference>
<dbReference type="RefSeq" id="WP_099554729.1">
    <property type="nucleotide sequence ID" value="NZ_LT960614.1"/>
</dbReference>
<evidence type="ECO:0000256" key="1">
    <source>
        <dbReference type="SAM" id="Phobius"/>
    </source>
</evidence>
<name>A0A2C9D2D7_9HYPH</name>
<evidence type="ECO:0000313" key="4">
    <source>
        <dbReference type="Proteomes" id="UP000223606"/>
    </source>
</evidence>
<dbReference type="InterPro" id="IPR003660">
    <property type="entry name" value="HAMP_dom"/>
</dbReference>
<feature type="transmembrane region" description="Helical" evidence="1">
    <location>
        <begin position="209"/>
        <end position="231"/>
    </location>
</feature>
<evidence type="ECO:0000313" key="3">
    <source>
        <dbReference type="EMBL" id="SON54420.1"/>
    </source>
</evidence>
<organism evidence="3 4">
    <name type="scientific">Hartmannibacter diazotrophicus</name>
    <dbReference type="NCBI Taxonomy" id="1482074"/>
    <lineage>
        <taxon>Bacteria</taxon>
        <taxon>Pseudomonadati</taxon>
        <taxon>Pseudomonadota</taxon>
        <taxon>Alphaproteobacteria</taxon>
        <taxon>Hyphomicrobiales</taxon>
        <taxon>Pleomorphomonadaceae</taxon>
        <taxon>Hartmannibacter</taxon>
    </lineage>
</organism>
<dbReference type="GO" id="GO:0007165">
    <property type="term" value="P:signal transduction"/>
    <property type="evidence" value="ECO:0007669"/>
    <property type="project" value="InterPro"/>
</dbReference>
<dbReference type="CDD" id="cd06225">
    <property type="entry name" value="HAMP"/>
    <property type="match status" value="1"/>
</dbReference>
<dbReference type="SUPFAM" id="SSF158472">
    <property type="entry name" value="HAMP domain-like"/>
    <property type="match status" value="1"/>
</dbReference>
<keyword evidence="4" id="KW-1185">Reference proteome</keyword>
<feature type="transmembrane region" description="Helical" evidence="1">
    <location>
        <begin position="7"/>
        <end position="27"/>
    </location>
</feature>
<proteinExistence type="predicted"/>
<evidence type="ECO:0000259" key="2">
    <source>
        <dbReference type="PROSITE" id="PS50885"/>
    </source>
</evidence>
<dbReference type="OrthoDB" id="9797588at2"/>
<gene>
    <name evidence="3" type="ORF">HDIA_0879</name>
</gene>
<dbReference type="KEGG" id="hdi:HDIA_0879"/>
<feature type="domain" description="HAMP" evidence="2">
    <location>
        <begin position="233"/>
        <end position="286"/>
    </location>
</feature>
<dbReference type="EMBL" id="LT960614">
    <property type="protein sequence ID" value="SON54420.1"/>
    <property type="molecule type" value="Genomic_DNA"/>
</dbReference>
<keyword evidence="1" id="KW-1133">Transmembrane helix</keyword>
<dbReference type="Pfam" id="PF00672">
    <property type="entry name" value="HAMP"/>
    <property type="match status" value="1"/>
</dbReference>
<reference evidence="4" key="1">
    <citation type="submission" date="2017-09" db="EMBL/GenBank/DDBJ databases">
        <title>Genome sequence of Nannocystis excedens DSM 71.</title>
        <authorList>
            <person name="Blom J."/>
        </authorList>
    </citation>
    <scope>NUCLEOTIDE SEQUENCE [LARGE SCALE GENOMIC DNA]</scope>
    <source>
        <strain evidence="4">type strain: E19</strain>
    </source>
</reference>
<dbReference type="Proteomes" id="UP000223606">
    <property type="component" value="Chromosome 1"/>
</dbReference>
<dbReference type="PROSITE" id="PS50885">
    <property type="entry name" value="HAMP"/>
    <property type="match status" value="1"/>
</dbReference>
<dbReference type="Gene3D" id="6.10.340.10">
    <property type="match status" value="1"/>
</dbReference>
<sequence>MGLRAKFNIVLVFACLIGMGLAMFLSYQVANRNALAAIEQETEVIRGNALAVRAYTSNNILPLLRDRQDILFAPPSVPSFSAQTVFAQFRKSYPEYYYKEAALNPTNPDDLAEPWEADLINKLRADDSLGHIAIERDTEEGRFYTVAYPLKITNEACLTCHSVPAAAPAAMVDLYGPENGFGWQMNEIIGAQIIYVPMEVAEQHTRDTVMALAVGLGVAFLLVLTVTNLLLGRIVVSPVRQMAEIAEKTSLGDFSIPEYERPGKDEIASLSRSFNRMRRSLDSAMKMLEE</sequence>
<keyword evidence="1" id="KW-0472">Membrane</keyword>
<dbReference type="Pfam" id="PF11845">
    <property type="entry name" value="Tll0287-like"/>
    <property type="match status" value="1"/>
</dbReference>
<keyword evidence="1" id="KW-0812">Transmembrane</keyword>
<dbReference type="InterPro" id="IPR021796">
    <property type="entry name" value="Tll0287-like_dom"/>
</dbReference>
<dbReference type="AlphaFoldDB" id="A0A2C9D2D7"/>